<gene>
    <name evidence="1" type="ORF">METZ01_LOCUS465221</name>
</gene>
<reference evidence="1" key="1">
    <citation type="submission" date="2018-05" db="EMBL/GenBank/DDBJ databases">
        <authorList>
            <person name="Lanie J.A."/>
            <person name="Ng W.-L."/>
            <person name="Kazmierczak K.M."/>
            <person name="Andrzejewski T.M."/>
            <person name="Davidsen T.M."/>
            <person name="Wayne K.J."/>
            <person name="Tettelin H."/>
            <person name="Glass J.I."/>
            <person name="Rusch D."/>
            <person name="Podicherti R."/>
            <person name="Tsui H.-C.T."/>
            <person name="Winkler M.E."/>
        </authorList>
    </citation>
    <scope>NUCLEOTIDE SEQUENCE</scope>
</reference>
<organism evidence="1">
    <name type="scientific">marine metagenome</name>
    <dbReference type="NCBI Taxonomy" id="408172"/>
    <lineage>
        <taxon>unclassified sequences</taxon>
        <taxon>metagenomes</taxon>
        <taxon>ecological metagenomes</taxon>
    </lineage>
</organism>
<proteinExistence type="predicted"/>
<feature type="non-terminal residue" evidence="1">
    <location>
        <position position="192"/>
    </location>
</feature>
<accession>A0A383AX00</accession>
<dbReference type="AlphaFoldDB" id="A0A383AX00"/>
<sequence length="192" mass="20976">MRMLSSLFAIFASVFCVGSVTEARVDRLEIVERVPFAKGYRFGVSGAYERIIGRLHYAVDPKNSEANSLIVDLGLAPTDSSGLVRFSGDFMILRPVEPGLGNRTLLYEVGNRGNVGILSFFNDAPRTNQPTSRTDAGNGFLFREGYTLLWSAWNWDVTDANYRMQIDLPAASNGAYPIVGSIAAEITVNAPS</sequence>
<name>A0A383AX00_9ZZZZ</name>
<evidence type="ECO:0000313" key="1">
    <source>
        <dbReference type="EMBL" id="SVE12367.1"/>
    </source>
</evidence>
<protein>
    <submittedName>
        <fullName evidence="1">Uncharacterized protein</fullName>
    </submittedName>
</protein>
<dbReference type="EMBL" id="UINC01195688">
    <property type="protein sequence ID" value="SVE12367.1"/>
    <property type="molecule type" value="Genomic_DNA"/>
</dbReference>